<accession>A0ABY6Q8H9</accession>
<sequence>MAAQSLGNLAQYPPQPMKMTITTSEQGAPLVTPSTLKLNAGRYYRLTFDCPDVRGDLSGWRIEMPKLLNNAHLRLVAVGDIEIHLQGLSFNAIECDEIGSASMSFVPIKPGTYDLYVGNVPMALGRPMGEAGVQSTGKYVLSKVIVQ</sequence>
<proteinExistence type="predicted"/>
<reference evidence="1 2" key="1">
    <citation type="submission" date="2019-02" db="EMBL/GenBank/DDBJ databases">
        <title>Halieaceae_genomes.</title>
        <authorList>
            <person name="Li S.-H."/>
        </authorList>
    </citation>
    <scope>NUCLEOTIDE SEQUENCE [LARGE SCALE GENOMIC DNA]</scope>
    <source>
        <strain evidence="1 2">JH123</strain>
    </source>
</reference>
<keyword evidence="2" id="KW-1185">Reference proteome</keyword>
<evidence type="ECO:0000313" key="2">
    <source>
        <dbReference type="Proteomes" id="UP001317963"/>
    </source>
</evidence>
<evidence type="ECO:0000313" key="1">
    <source>
        <dbReference type="EMBL" id="UZP75619.1"/>
    </source>
</evidence>
<dbReference type="Proteomes" id="UP001317963">
    <property type="component" value="Chromosome"/>
</dbReference>
<gene>
    <name evidence="1" type="ORF">E0F26_09465</name>
</gene>
<protein>
    <submittedName>
        <fullName evidence="1">Uncharacterized protein</fullName>
    </submittedName>
</protein>
<name>A0ABY6Q8H9_9GAMM</name>
<organism evidence="1 2">
    <name type="scientific">Candidatus Paraluminiphilus aquimaris</name>
    <dbReference type="NCBI Taxonomy" id="2518994"/>
    <lineage>
        <taxon>Bacteria</taxon>
        <taxon>Pseudomonadati</taxon>
        <taxon>Pseudomonadota</taxon>
        <taxon>Gammaproteobacteria</taxon>
        <taxon>Cellvibrionales</taxon>
        <taxon>Halieaceae</taxon>
        <taxon>Candidatus Paraluminiphilus</taxon>
    </lineage>
</organism>
<dbReference type="EMBL" id="CP036501">
    <property type="protein sequence ID" value="UZP75619.1"/>
    <property type="molecule type" value="Genomic_DNA"/>
</dbReference>